<dbReference type="Proteomes" id="UP000316096">
    <property type="component" value="Unassembled WGS sequence"/>
</dbReference>
<organism evidence="3 4">
    <name type="scientific">Actinoallomurus bryophytorum</name>
    <dbReference type="NCBI Taxonomy" id="1490222"/>
    <lineage>
        <taxon>Bacteria</taxon>
        <taxon>Bacillati</taxon>
        <taxon>Actinomycetota</taxon>
        <taxon>Actinomycetes</taxon>
        <taxon>Streptosporangiales</taxon>
        <taxon>Thermomonosporaceae</taxon>
        <taxon>Actinoallomurus</taxon>
    </lineage>
</organism>
<reference evidence="3 4" key="1">
    <citation type="submission" date="2019-06" db="EMBL/GenBank/DDBJ databases">
        <title>Sequencing the genomes of 1000 actinobacteria strains.</title>
        <authorList>
            <person name="Klenk H.-P."/>
        </authorList>
    </citation>
    <scope>NUCLEOTIDE SEQUENCE [LARGE SCALE GENOMIC DNA]</scope>
    <source>
        <strain evidence="3 4">DSM 102200</strain>
    </source>
</reference>
<dbReference type="Gene3D" id="3.10.129.10">
    <property type="entry name" value="Hotdog Thioesterase"/>
    <property type="match status" value="1"/>
</dbReference>
<feature type="domain" description="MaoC-like" evidence="2">
    <location>
        <begin position="12"/>
        <end position="120"/>
    </location>
</feature>
<dbReference type="EMBL" id="VFOZ01000002">
    <property type="protein sequence ID" value="TQL90303.1"/>
    <property type="molecule type" value="Genomic_DNA"/>
</dbReference>
<evidence type="ECO:0000259" key="2">
    <source>
        <dbReference type="Pfam" id="PF01575"/>
    </source>
</evidence>
<dbReference type="InterPro" id="IPR002539">
    <property type="entry name" value="MaoC-like_dom"/>
</dbReference>
<dbReference type="PANTHER" id="PTHR42993:SF1">
    <property type="entry name" value="MAOC-LIKE DEHYDRATASE DOMAIN-CONTAINING PROTEIN"/>
    <property type="match status" value="1"/>
</dbReference>
<evidence type="ECO:0000313" key="4">
    <source>
        <dbReference type="Proteomes" id="UP000316096"/>
    </source>
</evidence>
<dbReference type="PANTHER" id="PTHR42993">
    <property type="entry name" value="MAOC-LIKE DEHYDRATASE DOMAIN-CONTAINING PROTEIN"/>
    <property type="match status" value="1"/>
</dbReference>
<gene>
    <name evidence="3" type="ORF">FB559_7605</name>
</gene>
<dbReference type="SUPFAM" id="SSF54637">
    <property type="entry name" value="Thioesterase/thiol ester dehydrase-isomerase"/>
    <property type="match status" value="1"/>
</dbReference>
<dbReference type="RefSeq" id="WP_342781041.1">
    <property type="nucleotide sequence ID" value="NZ_VFOZ01000002.1"/>
</dbReference>
<comment type="similarity">
    <text evidence="1">Belongs to the enoyl-CoA hydratase/isomerase family.</text>
</comment>
<dbReference type="CDD" id="cd03450">
    <property type="entry name" value="NodN"/>
    <property type="match status" value="1"/>
</dbReference>
<dbReference type="InterPro" id="IPR029069">
    <property type="entry name" value="HotDog_dom_sf"/>
</dbReference>
<protein>
    <submittedName>
        <fullName evidence="3">Acyl dehydratase</fullName>
    </submittedName>
</protein>
<accession>A0A543BZP1</accession>
<proteinExistence type="inferred from homology"/>
<name>A0A543BZP1_9ACTN</name>
<sequence length="149" mass="16126">MNVHIDDLPELIGKDLGPGGWLTVAQHRINTFADATDDHQWIHVDAEKARQGPFGGTIAHGYLTLALFIPLFSSLLDVTGVTTKVNYGLNKVRFPAPVPAGARIRLGARITEVRPVQGDGVQVTLDGTIEIDGSAKPACVLESVLRFYR</sequence>
<evidence type="ECO:0000313" key="3">
    <source>
        <dbReference type="EMBL" id="TQL90303.1"/>
    </source>
</evidence>
<dbReference type="Pfam" id="PF01575">
    <property type="entry name" value="MaoC_dehydratas"/>
    <property type="match status" value="1"/>
</dbReference>
<evidence type="ECO:0000256" key="1">
    <source>
        <dbReference type="ARBA" id="ARBA00005254"/>
    </source>
</evidence>
<comment type="caution">
    <text evidence="3">The sequence shown here is derived from an EMBL/GenBank/DDBJ whole genome shotgun (WGS) entry which is preliminary data.</text>
</comment>
<keyword evidence="4" id="KW-1185">Reference proteome</keyword>
<dbReference type="AlphaFoldDB" id="A0A543BZP1"/>
<dbReference type="InterPro" id="IPR039375">
    <property type="entry name" value="NodN-like"/>
</dbReference>